<dbReference type="PROSITE" id="PS51746">
    <property type="entry name" value="PPM_2"/>
    <property type="match status" value="1"/>
</dbReference>
<dbReference type="SMART" id="SM00332">
    <property type="entry name" value="PP2Cc"/>
    <property type="match status" value="1"/>
</dbReference>
<sequence length="481" mass="54623">MADSLNCSRSKHGVVQTNRFVLRWFHLNEAPDESRVKATAATWRSHVSKMRHRSQREALRTKRNSLPSLPMGVNNRGAENKKGLAEAGNTEMQPQAAVTVNLISTRKRRNSDEEMEEIGEDLEGEEREAARGDDKEHDEPDHSDVESFDFFTESSSEISYEPILLPNILIPCTKCGDVINICRLPCHRNLHSALHTLKYSQDQRPKNINALVRRRKLLIKQQQDASSKNRQDPFGDKHLHKLNTAFEVLRIELQGNTDERYLGDRNIEGLCEQYYLERSHYLVKVLICLVPRRLQFAKKLTKDGRTWKTCTHTVTISLTNVGSAFFAIYDGYSGKYTAQKCSRHLHVFLKEELDSIITNKQVRPTKRDVTAAFRSSFSRTERLLVASEEERSQSRWSGCSAVTCVLTDDTCFIASAGNVGAILVRDNDIVKVLTDKHDLYNKKERDRVKKSSGVIVKTEKCALINGALGVTRALEASVIRP</sequence>
<dbReference type="AlphaFoldDB" id="A0A9X0CHI0"/>
<evidence type="ECO:0000259" key="2">
    <source>
        <dbReference type="PROSITE" id="PS51746"/>
    </source>
</evidence>
<evidence type="ECO:0000256" key="1">
    <source>
        <dbReference type="SAM" id="MobiDB-lite"/>
    </source>
</evidence>
<protein>
    <submittedName>
        <fullName evidence="3">Protein phosphatase 2C-like domain-containing protein 1</fullName>
    </submittedName>
</protein>
<dbReference type="Pfam" id="PF00481">
    <property type="entry name" value="PP2C"/>
    <property type="match status" value="1"/>
</dbReference>
<dbReference type="GO" id="GO:0004722">
    <property type="term" value="F:protein serine/threonine phosphatase activity"/>
    <property type="evidence" value="ECO:0007669"/>
    <property type="project" value="InterPro"/>
</dbReference>
<feature type="region of interest" description="Disordered" evidence="1">
    <location>
        <begin position="105"/>
        <end position="146"/>
    </location>
</feature>
<evidence type="ECO:0000313" key="3">
    <source>
        <dbReference type="EMBL" id="KAJ7351903.1"/>
    </source>
</evidence>
<dbReference type="InterPro" id="IPR036457">
    <property type="entry name" value="PPM-type-like_dom_sf"/>
</dbReference>
<dbReference type="InterPro" id="IPR015655">
    <property type="entry name" value="PP2C"/>
</dbReference>
<keyword evidence="4" id="KW-1185">Reference proteome</keyword>
<dbReference type="InterPro" id="IPR001932">
    <property type="entry name" value="PPM-type_phosphatase-like_dom"/>
</dbReference>
<organism evidence="3 4">
    <name type="scientific">Desmophyllum pertusum</name>
    <dbReference type="NCBI Taxonomy" id="174260"/>
    <lineage>
        <taxon>Eukaryota</taxon>
        <taxon>Metazoa</taxon>
        <taxon>Cnidaria</taxon>
        <taxon>Anthozoa</taxon>
        <taxon>Hexacorallia</taxon>
        <taxon>Scleractinia</taxon>
        <taxon>Caryophylliina</taxon>
        <taxon>Caryophylliidae</taxon>
        <taxon>Desmophyllum</taxon>
    </lineage>
</organism>
<dbReference type="Gene3D" id="3.60.40.10">
    <property type="entry name" value="PPM-type phosphatase domain"/>
    <property type="match status" value="1"/>
</dbReference>
<comment type="caution">
    <text evidence="3">The sequence shown here is derived from an EMBL/GenBank/DDBJ whole genome shotgun (WGS) entry which is preliminary data.</text>
</comment>
<evidence type="ECO:0000313" key="4">
    <source>
        <dbReference type="Proteomes" id="UP001163046"/>
    </source>
</evidence>
<dbReference type="EMBL" id="MU827350">
    <property type="protein sequence ID" value="KAJ7351903.1"/>
    <property type="molecule type" value="Genomic_DNA"/>
</dbReference>
<accession>A0A9X0CHI0</accession>
<reference evidence="3" key="1">
    <citation type="submission" date="2023-01" db="EMBL/GenBank/DDBJ databases">
        <title>Genome assembly of the deep-sea coral Lophelia pertusa.</title>
        <authorList>
            <person name="Herrera S."/>
            <person name="Cordes E."/>
        </authorList>
    </citation>
    <scope>NUCLEOTIDE SEQUENCE</scope>
    <source>
        <strain evidence="3">USNM1676648</strain>
        <tissue evidence="3">Polyp</tissue>
    </source>
</reference>
<feature type="compositionally biased region" description="Basic and acidic residues" evidence="1">
    <location>
        <begin position="127"/>
        <end position="145"/>
    </location>
</feature>
<dbReference type="PANTHER" id="PTHR13832:SF699">
    <property type="entry name" value="INTEGRIN-LINKED KINASE-ASSOCIATED SERINE_THREONINE PHOSPHATASE 2C"/>
    <property type="match status" value="1"/>
</dbReference>
<name>A0A9X0CHI0_9CNID</name>
<dbReference type="OrthoDB" id="2021138at2759"/>
<dbReference type="PANTHER" id="PTHR13832">
    <property type="entry name" value="PROTEIN PHOSPHATASE 2C"/>
    <property type="match status" value="1"/>
</dbReference>
<dbReference type="Proteomes" id="UP001163046">
    <property type="component" value="Unassembled WGS sequence"/>
</dbReference>
<feature type="compositionally biased region" description="Acidic residues" evidence="1">
    <location>
        <begin position="113"/>
        <end position="126"/>
    </location>
</feature>
<proteinExistence type="predicted"/>
<feature type="domain" description="PPM-type phosphatase" evidence="2">
    <location>
        <begin position="293"/>
        <end position="481"/>
    </location>
</feature>
<gene>
    <name evidence="3" type="primary">PP2D1_1</name>
    <name evidence="3" type="ORF">OS493_034507</name>
</gene>
<dbReference type="CDD" id="cd00143">
    <property type="entry name" value="PP2Cc"/>
    <property type="match status" value="1"/>
</dbReference>
<dbReference type="SUPFAM" id="SSF81606">
    <property type="entry name" value="PP2C-like"/>
    <property type="match status" value="1"/>
</dbReference>